<protein>
    <submittedName>
        <fullName evidence="7">Putative k-similarity type rna binding protein</fullName>
    </submittedName>
</protein>
<feature type="domain" description="K Homology" evidence="6">
    <location>
        <begin position="110"/>
        <end position="180"/>
    </location>
</feature>
<evidence type="ECO:0000256" key="2">
    <source>
        <dbReference type="ARBA" id="ARBA00022737"/>
    </source>
</evidence>
<feature type="compositionally biased region" description="Low complexity" evidence="5">
    <location>
        <begin position="30"/>
        <end position="39"/>
    </location>
</feature>
<dbReference type="Gene3D" id="3.30.1370.10">
    <property type="entry name" value="K Homology domain, type 1"/>
    <property type="match status" value="4"/>
</dbReference>
<feature type="compositionally biased region" description="Gly residues" evidence="5">
    <location>
        <begin position="409"/>
        <end position="421"/>
    </location>
</feature>
<dbReference type="PROSITE" id="PS50084">
    <property type="entry name" value="KH_TYPE_1"/>
    <property type="match status" value="4"/>
</dbReference>
<dbReference type="CDD" id="cd22397">
    <property type="entry name" value="KH-I_FUBP_rpt2"/>
    <property type="match status" value="1"/>
</dbReference>
<evidence type="ECO:0000259" key="6">
    <source>
        <dbReference type="SMART" id="SM00322"/>
    </source>
</evidence>
<keyword evidence="2" id="KW-0677">Repeat</keyword>
<keyword evidence="3" id="KW-0539">Nucleus</keyword>
<organism evidence="7">
    <name type="scientific">Xenopsylla cheopis</name>
    <name type="common">Oriental rat flea</name>
    <name type="synonym">Pulex cheopis</name>
    <dbReference type="NCBI Taxonomy" id="163159"/>
    <lineage>
        <taxon>Eukaryota</taxon>
        <taxon>Metazoa</taxon>
        <taxon>Ecdysozoa</taxon>
        <taxon>Arthropoda</taxon>
        <taxon>Hexapoda</taxon>
        <taxon>Insecta</taxon>
        <taxon>Pterygota</taxon>
        <taxon>Neoptera</taxon>
        <taxon>Endopterygota</taxon>
        <taxon>Siphonaptera</taxon>
        <taxon>Pulicidae</taxon>
        <taxon>Xenopsyllinae</taxon>
        <taxon>Xenopsylla</taxon>
    </lineage>
</organism>
<keyword evidence="4" id="KW-0694">RNA-binding</keyword>
<feature type="compositionally biased region" description="Gly residues" evidence="5">
    <location>
        <begin position="759"/>
        <end position="770"/>
    </location>
</feature>
<dbReference type="InterPro" id="IPR004087">
    <property type="entry name" value="KH_dom"/>
</dbReference>
<dbReference type="CDD" id="cd22398">
    <property type="entry name" value="KH-I_FUBP_rpt3"/>
    <property type="match status" value="1"/>
</dbReference>
<dbReference type="InterPro" id="IPR004088">
    <property type="entry name" value="KH_dom_type_1"/>
</dbReference>
<evidence type="ECO:0000313" key="7">
    <source>
        <dbReference type="EMBL" id="NOV48731.1"/>
    </source>
</evidence>
<dbReference type="GO" id="GO:0005634">
    <property type="term" value="C:nucleus"/>
    <property type="evidence" value="ECO:0007669"/>
    <property type="project" value="UniProtKB-SubCell"/>
</dbReference>
<dbReference type="CDD" id="cd22396">
    <property type="entry name" value="KH-I_FUBP_rpt1"/>
    <property type="match status" value="1"/>
</dbReference>
<comment type="subcellular location">
    <subcellularLocation>
        <location evidence="1">Nucleus</location>
    </subcellularLocation>
</comment>
<feature type="domain" description="K Homology" evidence="6">
    <location>
        <begin position="211"/>
        <end position="282"/>
    </location>
</feature>
<dbReference type="GO" id="GO:0003723">
    <property type="term" value="F:RNA binding"/>
    <property type="evidence" value="ECO:0007669"/>
    <property type="project" value="UniProtKB-UniRule"/>
</dbReference>
<evidence type="ECO:0000256" key="4">
    <source>
        <dbReference type="PROSITE-ProRule" id="PRU00117"/>
    </source>
</evidence>
<feature type="compositionally biased region" description="Basic and acidic residues" evidence="5">
    <location>
        <begin position="389"/>
        <end position="398"/>
    </location>
</feature>
<dbReference type="Pfam" id="PF00013">
    <property type="entry name" value="KH_1"/>
    <property type="match status" value="4"/>
</dbReference>
<dbReference type="InterPro" id="IPR036612">
    <property type="entry name" value="KH_dom_type_1_sf"/>
</dbReference>
<dbReference type="SUPFAM" id="SSF54791">
    <property type="entry name" value="Eukaryotic type KH-domain (KH-domain type I)"/>
    <property type="match status" value="4"/>
</dbReference>
<sequence>MSDYSSVAPPKNFSQSTAFAAALQRAKQIAAKINPASTGGPPPGSGDAGRTKRPLEDGPEPEAKKLASLDYNNSSAGGGGGGLSAAAAQAAAVAARVAQNLGSTGGPMGATCSEDIRVPDKMVGLIIGRGGEQITRLQAECGCKIQMAPDSGGLPDRLCSLSGPRDAVARAREMIMNIVNQRGRTEGLGDSMMGGGNIGGGGNGPPMAQSGPTSVEIMIPGPKVGLIIGKGGETIKQLQEKSGAKMIVIQEGPNPEQEKPLRITGDIQKVEYAKQLVYDLIAEKEMQAFNRGGRMGGNGGPGRPDDMGQEFPNLGGGEWIEVFVPKIAVGVVIGKGGDMIKKIQMDTGCRLQFQQNKHEGPGDRLCYLQGKPQQVQAAKDMIEDLIDSVQRDPSERGRPRNGNRPSNGGPDGFPNWGGGNGSQSNRIEVSFIVPSMKCGVIIGRGGETIKQINAQSGAHCVLDRNAQNNPHEKLFIIRGEHDQVEAAKRIISETVQMPLNFQITSGNPHGNANNMGPMGHTGYPGMGAPQGYPGAAAQGWGYNPQGWGATEQPQHNPAAAAAAAQVQINPATGQPDYSQQWIEYYRSMGMHREASMIEQQSKGKAVDPSAAAGQNGTVAAVQPQAAATQPNQQAVAAGAVTQMAGAQPDYSAQWAEYYRSIGNIKEAEAIEANLKQSKAAGQAQTAVTTQQSTASAFPAVGTTATAQTQPGPPGAYGQPTAQAGQPGYPMNPASYMQSASGMTRANPTAAGNPQFQGYPGYGGYPQQGNS</sequence>
<dbReference type="InterPro" id="IPR015096">
    <property type="entry name" value="FUBP_C"/>
</dbReference>
<feature type="domain" description="K Homology" evidence="6">
    <location>
        <begin position="425"/>
        <end position="496"/>
    </location>
</feature>
<name>A0A6M2DUH5_XENCH</name>
<proteinExistence type="predicted"/>
<dbReference type="Pfam" id="PF09005">
    <property type="entry name" value="FUBP_C"/>
    <property type="match status" value="2"/>
</dbReference>
<dbReference type="EMBL" id="GIIL01005005">
    <property type="protein sequence ID" value="NOV48731.1"/>
    <property type="molecule type" value="Transcribed_RNA"/>
</dbReference>
<evidence type="ECO:0000256" key="5">
    <source>
        <dbReference type="SAM" id="MobiDB-lite"/>
    </source>
</evidence>
<feature type="compositionally biased region" description="Basic and acidic residues" evidence="5">
    <location>
        <begin position="49"/>
        <end position="62"/>
    </location>
</feature>
<dbReference type="PANTHER" id="PTHR10288">
    <property type="entry name" value="KH DOMAIN CONTAINING RNA BINDING PROTEIN"/>
    <property type="match status" value="1"/>
</dbReference>
<reference evidence="7" key="1">
    <citation type="submission" date="2020-03" db="EMBL/GenBank/DDBJ databases">
        <title>Transcriptomic Profiling of the Digestive Tract of the Rat Flea, Xenopsylla cheopis, Following Blood Feeding and Infection with Yersinia pestis.</title>
        <authorList>
            <person name="Bland D.M."/>
            <person name="Martens C.A."/>
            <person name="Virtaneva K."/>
            <person name="Kanakabandi K."/>
            <person name="Long D."/>
            <person name="Rosenke R."/>
            <person name="Saturday G.A."/>
            <person name="Hoyt F.H."/>
            <person name="Bruno D.P."/>
            <person name="Ribeiro J.M.C."/>
            <person name="Hinnebusch J."/>
        </authorList>
    </citation>
    <scope>NUCLEOTIDE SEQUENCE</scope>
</reference>
<feature type="compositionally biased region" description="Polar residues" evidence="5">
    <location>
        <begin position="734"/>
        <end position="746"/>
    </location>
</feature>
<dbReference type="GO" id="GO:0006355">
    <property type="term" value="P:regulation of DNA-templated transcription"/>
    <property type="evidence" value="ECO:0007669"/>
    <property type="project" value="InterPro"/>
</dbReference>
<evidence type="ECO:0000256" key="3">
    <source>
        <dbReference type="ARBA" id="ARBA00023242"/>
    </source>
</evidence>
<evidence type="ECO:0000256" key="1">
    <source>
        <dbReference type="ARBA" id="ARBA00004123"/>
    </source>
</evidence>
<dbReference type="SMART" id="SM00322">
    <property type="entry name" value="KH"/>
    <property type="match status" value="4"/>
</dbReference>
<feature type="domain" description="K Homology" evidence="6">
    <location>
        <begin position="316"/>
        <end position="387"/>
    </location>
</feature>
<feature type="region of interest" description="Disordered" evidence="5">
    <location>
        <begin position="701"/>
        <end position="770"/>
    </location>
</feature>
<dbReference type="AlphaFoldDB" id="A0A6M2DUH5"/>
<feature type="region of interest" description="Disordered" evidence="5">
    <location>
        <begin position="30"/>
        <end position="62"/>
    </location>
</feature>
<accession>A0A6M2DUH5</accession>
<feature type="region of interest" description="Disordered" evidence="5">
    <location>
        <begin position="389"/>
        <end position="421"/>
    </location>
</feature>